<reference evidence="2" key="1">
    <citation type="submission" date="2023-10" db="EMBL/GenBank/DDBJ databases">
        <title>Genome assemblies of two species of porcelain crab, Petrolisthes cinctipes and Petrolisthes manimaculis (Anomura: Porcellanidae).</title>
        <authorList>
            <person name="Angst P."/>
        </authorList>
    </citation>
    <scope>NUCLEOTIDE SEQUENCE</scope>
    <source>
        <strain evidence="2">PB745_01</strain>
        <tissue evidence="2">Gill</tissue>
    </source>
</reference>
<dbReference type="Proteomes" id="UP001286313">
    <property type="component" value="Unassembled WGS sequence"/>
</dbReference>
<sequence>MDITHVKGEDNAIADALSMAPPVVPNVSTIQQMPLLEFPTIAAAQASDSHLNDLLSGDTGLRLEYIPAPDGVAMLWCDTSYGTPRPYIPNPFRYKFPTNTCASSPFPFHYSYLTPTCPLSIPPTISPTSQPNQPAYPPPILPDPAPDSFLTPVIPSSLPQDPHPVTQPLPATPHRPIGPDLAPQPIPHPATPPPPQEQLWDDESAMPPEGFTSCTGRTIQSQAKYLAMLHNTHIHPLHTLPATHSVLLETSLPHTLHHTVHI</sequence>
<feature type="compositionally biased region" description="Pro residues" evidence="1">
    <location>
        <begin position="134"/>
        <end position="145"/>
    </location>
</feature>
<dbReference type="EMBL" id="JAWQEG010001523">
    <property type="protein sequence ID" value="KAK3878822.1"/>
    <property type="molecule type" value="Genomic_DNA"/>
</dbReference>
<dbReference type="PRINTS" id="PR01217">
    <property type="entry name" value="PRICHEXTENSN"/>
</dbReference>
<comment type="caution">
    <text evidence="2">The sequence shown here is derived from an EMBL/GenBank/DDBJ whole genome shotgun (WGS) entry which is preliminary data.</text>
</comment>
<accession>A0AAE1FTB9</accession>
<feature type="compositionally biased region" description="Pro residues" evidence="1">
    <location>
        <begin position="161"/>
        <end position="173"/>
    </location>
</feature>
<feature type="region of interest" description="Disordered" evidence="1">
    <location>
        <begin position="123"/>
        <end position="210"/>
    </location>
</feature>
<evidence type="ECO:0000313" key="2">
    <source>
        <dbReference type="EMBL" id="KAK3878822.1"/>
    </source>
</evidence>
<organism evidence="2 3">
    <name type="scientific">Petrolisthes cinctipes</name>
    <name type="common">Flat porcelain crab</name>
    <dbReference type="NCBI Taxonomy" id="88211"/>
    <lineage>
        <taxon>Eukaryota</taxon>
        <taxon>Metazoa</taxon>
        <taxon>Ecdysozoa</taxon>
        <taxon>Arthropoda</taxon>
        <taxon>Crustacea</taxon>
        <taxon>Multicrustacea</taxon>
        <taxon>Malacostraca</taxon>
        <taxon>Eumalacostraca</taxon>
        <taxon>Eucarida</taxon>
        <taxon>Decapoda</taxon>
        <taxon>Pleocyemata</taxon>
        <taxon>Anomura</taxon>
        <taxon>Galatheoidea</taxon>
        <taxon>Porcellanidae</taxon>
        <taxon>Petrolisthes</taxon>
    </lineage>
</organism>
<evidence type="ECO:0000313" key="3">
    <source>
        <dbReference type="Proteomes" id="UP001286313"/>
    </source>
</evidence>
<evidence type="ECO:0000256" key="1">
    <source>
        <dbReference type="SAM" id="MobiDB-lite"/>
    </source>
</evidence>
<gene>
    <name evidence="2" type="ORF">Pcinc_016632</name>
</gene>
<feature type="compositionally biased region" description="Pro residues" evidence="1">
    <location>
        <begin position="182"/>
        <end position="196"/>
    </location>
</feature>
<protein>
    <submittedName>
        <fullName evidence="2">Uncharacterized protein</fullName>
    </submittedName>
</protein>
<keyword evidence="3" id="KW-1185">Reference proteome</keyword>
<name>A0AAE1FTB9_PETCI</name>
<dbReference type="AlphaFoldDB" id="A0AAE1FTB9"/>
<proteinExistence type="predicted"/>